<dbReference type="InterPro" id="IPR029063">
    <property type="entry name" value="SAM-dependent_MTases_sf"/>
</dbReference>
<organism evidence="3 4">
    <name type="scientific">Hymenobacter oligotrophus</name>
    <dbReference type="NCBI Taxonomy" id="2319843"/>
    <lineage>
        <taxon>Bacteria</taxon>
        <taxon>Pseudomonadati</taxon>
        <taxon>Bacteroidota</taxon>
        <taxon>Cytophagia</taxon>
        <taxon>Cytophagales</taxon>
        <taxon>Hymenobacteraceae</taxon>
        <taxon>Hymenobacter</taxon>
    </lineage>
</organism>
<gene>
    <name evidence="3" type="ORF">D3Y59_15970</name>
</gene>
<dbReference type="Pfam" id="PF22013">
    <property type="entry name" value="PG_1098_Fer"/>
    <property type="match status" value="1"/>
</dbReference>
<sequence>MDVSLSAAARQYVAEHLHDDPATLALQARRYPDLPVRELVQQIQARQKAKAKLPAWAANPDLVFPASLSVEQASSARTAAFKAELVAGARVADLTGGFGVDTSHFAQQVGEVHYVERNAQLAEVVRHNLGILGIGNVQVHVGDAAAWLREQPDGYFNWLYLDPARRDTADKKIFRLADCEPDVLRLLPLLLRKAERILLKTSPMLDVEQALQELGRVRRLWVVAVDNECKEVLYELGQEAAVDPERLTINLMRDGREQSFRTNRTREAKATPRYAEPQTYIYEPNVAVLKAGGFKSVGASYNLLKLHQHSHLYTSHTLREDFPGRIFQCRAVCKYDKKELLAHLDADQRAHVTVRNFPDSVADFRYRTGIREGGTTYLLATTDLRGRLIVLVCDRLNHHPSTSSEQQ</sequence>
<dbReference type="Pfam" id="PF18096">
    <property type="entry name" value="Thump_like"/>
    <property type="match status" value="1"/>
</dbReference>
<evidence type="ECO:0000313" key="4">
    <source>
        <dbReference type="Proteomes" id="UP000262802"/>
    </source>
</evidence>
<dbReference type="Pfam" id="PF01135">
    <property type="entry name" value="PCMT"/>
    <property type="match status" value="1"/>
</dbReference>
<name>A0A3B7R3U7_9BACT</name>
<dbReference type="InterPro" id="IPR041497">
    <property type="entry name" value="Thump-like"/>
</dbReference>
<dbReference type="SUPFAM" id="SSF53335">
    <property type="entry name" value="S-adenosyl-L-methionine-dependent methyltransferases"/>
    <property type="match status" value="1"/>
</dbReference>
<reference evidence="3 4" key="1">
    <citation type="submission" date="2018-09" db="EMBL/GenBank/DDBJ databases">
        <title>Hymenobacter medium sp. nov., isolated from R2A medium.</title>
        <authorList>
            <person name="Yingchao G."/>
        </authorList>
    </citation>
    <scope>NUCLEOTIDE SEQUENCE [LARGE SCALE GENOMIC DNA]</scope>
    <source>
        <strain evidence="4">sh-6</strain>
    </source>
</reference>
<evidence type="ECO:0000259" key="2">
    <source>
        <dbReference type="Pfam" id="PF22013"/>
    </source>
</evidence>
<accession>A0A3B7R3U7</accession>
<dbReference type="Proteomes" id="UP000262802">
    <property type="component" value="Chromosome"/>
</dbReference>
<feature type="domain" description="PG-1098 ferredoxin-like" evidence="2">
    <location>
        <begin position="280"/>
        <end position="323"/>
    </location>
</feature>
<evidence type="ECO:0000313" key="3">
    <source>
        <dbReference type="EMBL" id="AYA38412.1"/>
    </source>
</evidence>
<protein>
    <submittedName>
        <fullName evidence="3">Uncharacterized protein</fullName>
    </submittedName>
</protein>
<dbReference type="EMBL" id="CP032317">
    <property type="protein sequence ID" value="AYA38412.1"/>
    <property type="molecule type" value="Genomic_DNA"/>
</dbReference>
<dbReference type="CDD" id="cd02440">
    <property type="entry name" value="AdoMet_MTases"/>
    <property type="match status" value="1"/>
</dbReference>
<dbReference type="OrthoDB" id="1000417at2"/>
<dbReference type="InterPro" id="IPR054168">
    <property type="entry name" value="PG_1098_Fer"/>
</dbReference>
<feature type="domain" description="THUMP-like" evidence="1">
    <location>
        <begin position="324"/>
        <end position="395"/>
    </location>
</feature>
<dbReference type="Gene3D" id="1.10.10.1110">
    <property type="entry name" value="Methyltransferase PG1098, N-terminal domain"/>
    <property type="match status" value="1"/>
</dbReference>
<dbReference type="RefSeq" id="WP_119445959.1">
    <property type="nucleotide sequence ID" value="NZ_CP032317.1"/>
</dbReference>
<evidence type="ECO:0000259" key="1">
    <source>
        <dbReference type="Pfam" id="PF18096"/>
    </source>
</evidence>
<dbReference type="KEGG" id="hyh:D3Y59_15970"/>
<dbReference type="Gene3D" id="3.40.50.150">
    <property type="entry name" value="Vaccinia Virus protein VP39"/>
    <property type="match status" value="1"/>
</dbReference>
<keyword evidence="4" id="KW-1185">Reference proteome</keyword>
<dbReference type="AlphaFoldDB" id="A0A3B7R3U7"/>
<proteinExistence type="predicted"/>